<dbReference type="AlphaFoldDB" id="A0A9N9HKX7"/>
<gene>
    <name evidence="1" type="ORF">ALEPTO_LOCUS10955</name>
</gene>
<dbReference type="Proteomes" id="UP000789508">
    <property type="component" value="Unassembled WGS sequence"/>
</dbReference>
<name>A0A9N9HKX7_9GLOM</name>
<dbReference type="EMBL" id="CAJVPS010014770">
    <property type="protein sequence ID" value="CAG8684183.1"/>
    <property type="molecule type" value="Genomic_DNA"/>
</dbReference>
<protein>
    <submittedName>
        <fullName evidence="1">5398_t:CDS:1</fullName>
    </submittedName>
</protein>
<comment type="caution">
    <text evidence="1">The sequence shown here is derived from an EMBL/GenBank/DDBJ whole genome shotgun (WGS) entry which is preliminary data.</text>
</comment>
<accession>A0A9N9HKX7</accession>
<feature type="non-terminal residue" evidence="1">
    <location>
        <position position="1"/>
    </location>
</feature>
<keyword evidence="2" id="KW-1185">Reference proteome</keyword>
<organism evidence="1 2">
    <name type="scientific">Ambispora leptoticha</name>
    <dbReference type="NCBI Taxonomy" id="144679"/>
    <lineage>
        <taxon>Eukaryota</taxon>
        <taxon>Fungi</taxon>
        <taxon>Fungi incertae sedis</taxon>
        <taxon>Mucoromycota</taxon>
        <taxon>Glomeromycotina</taxon>
        <taxon>Glomeromycetes</taxon>
        <taxon>Archaeosporales</taxon>
        <taxon>Ambisporaceae</taxon>
        <taxon>Ambispora</taxon>
    </lineage>
</organism>
<proteinExistence type="predicted"/>
<evidence type="ECO:0000313" key="1">
    <source>
        <dbReference type="EMBL" id="CAG8684183.1"/>
    </source>
</evidence>
<sequence length="226" mass="25483">ASSNSSLAQETEILSGSSSGFISSSSSSTGTTGIGVNDCPERLRHFLLGFNEVLEGRGEKLSREKPFLTRSAEEELEKELKIFASIQAPLENGRFQSLDMELTDKFTNVEQGKGTFEQIAKSVTNKHDEIDEIATEIDSSGWTKKQEFVLIHRNARENDFDPEGNLNLSNNPIYRANRFNRAEIDEINKFLNINSQQNYLASLIKQRKETKDKILGDIEEVTRFKT</sequence>
<evidence type="ECO:0000313" key="2">
    <source>
        <dbReference type="Proteomes" id="UP000789508"/>
    </source>
</evidence>
<reference evidence="1" key="1">
    <citation type="submission" date="2021-06" db="EMBL/GenBank/DDBJ databases">
        <authorList>
            <person name="Kallberg Y."/>
            <person name="Tangrot J."/>
            <person name="Rosling A."/>
        </authorList>
    </citation>
    <scope>NUCLEOTIDE SEQUENCE</scope>
    <source>
        <strain evidence="1">FL130A</strain>
    </source>
</reference>
<dbReference type="OrthoDB" id="2328672at2759"/>